<proteinExistence type="predicted"/>
<accession>A0A4Y9LZM2</accession>
<evidence type="ECO:0000313" key="2">
    <source>
        <dbReference type="Proteomes" id="UP000297966"/>
    </source>
</evidence>
<dbReference type="EMBL" id="SPQT01000005">
    <property type="protein sequence ID" value="TFV48277.1"/>
    <property type="molecule type" value="Genomic_DNA"/>
</dbReference>
<dbReference type="Proteomes" id="UP000297966">
    <property type="component" value="Unassembled WGS sequence"/>
</dbReference>
<evidence type="ECO:0000313" key="1">
    <source>
        <dbReference type="EMBL" id="TFV48277.1"/>
    </source>
</evidence>
<protein>
    <recommendedName>
        <fullName evidence="3">JAB domain-containing protein</fullName>
    </recommendedName>
</protein>
<reference evidence="1 2" key="1">
    <citation type="submission" date="2019-03" db="EMBL/GenBank/DDBJ databases">
        <title>Bradyrhizobium diversity isolated from nodules of Chamaecrista fasciculata.</title>
        <authorList>
            <person name="Klepa M.S."/>
            <person name="Urquiaga M.O."/>
            <person name="Hungria M."/>
            <person name="Delamuta J.R."/>
        </authorList>
    </citation>
    <scope>NUCLEOTIDE SEQUENCE [LARGE SCALE GENOMIC DNA]</scope>
    <source>
        <strain evidence="1 2">CNPSo 3448</strain>
    </source>
</reference>
<sequence length="347" mass="38347">MLFFLVGMVIKRIAKLLGRRSKRSLKAEPAPAPVPVPAPQRALARSQNAFTTWESELRAIAAEAAAWSIETGGDLFGRWTGSPVIFLATKAGPKAQRDNAHFRLDVDYLRQLSEPLAEDWNLRYFGDWHSHHRLGLSEPSSGDKRRIRQLGARNSFAGMAEIIVTTEGSQDRPIVRVHPWLYDLTNEDEPTALSFRVLPGCSPIRQALIAANALPEQALRGWESVPLDRVRLSRETAPPQVEATSDVDLMTREKAMARFVNALRDASGAPIEVHSAAFGNIVVAALNEPLHLAFAIDSKWPLSVLEVHRLDRNSGSTEPIDLVDGLTALDVQKAIEVFHAAKNEQRA</sequence>
<evidence type="ECO:0008006" key="3">
    <source>
        <dbReference type="Google" id="ProtNLM"/>
    </source>
</evidence>
<gene>
    <name evidence="1" type="ORF">E4K65_12740</name>
</gene>
<name>A0A4Y9LZM2_9BRAD</name>
<dbReference type="RefSeq" id="WP_135174449.1">
    <property type="nucleotide sequence ID" value="NZ_SPQT01000005.1"/>
</dbReference>
<dbReference type="AlphaFoldDB" id="A0A4Y9LZM2"/>
<dbReference type="OrthoDB" id="1099936at2"/>
<keyword evidence="2" id="KW-1185">Reference proteome</keyword>
<organism evidence="1 2">
    <name type="scientific">Bradyrhizobium niftali</name>
    <dbReference type="NCBI Taxonomy" id="2560055"/>
    <lineage>
        <taxon>Bacteria</taxon>
        <taxon>Pseudomonadati</taxon>
        <taxon>Pseudomonadota</taxon>
        <taxon>Alphaproteobacteria</taxon>
        <taxon>Hyphomicrobiales</taxon>
        <taxon>Nitrobacteraceae</taxon>
        <taxon>Bradyrhizobium</taxon>
    </lineage>
</organism>
<dbReference type="Gene3D" id="3.40.140.10">
    <property type="entry name" value="Cytidine Deaminase, domain 2"/>
    <property type="match status" value="1"/>
</dbReference>
<comment type="caution">
    <text evidence="1">The sequence shown here is derived from an EMBL/GenBank/DDBJ whole genome shotgun (WGS) entry which is preliminary data.</text>
</comment>